<dbReference type="SUPFAM" id="SSF55729">
    <property type="entry name" value="Acyl-CoA N-acyltransferases (Nat)"/>
    <property type="match status" value="1"/>
</dbReference>
<feature type="domain" description="ATP-grasp" evidence="2">
    <location>
        <begin position="338"/>
        <end position="585"/>
    </location>
</feature>
<dbReference type="SUPFAM" id="SSF56059">
    <property type="entry name" value="Glutathione synthetase ATP-binding domain-like"/>
    <property type="match status" value="1"/>
</dbReference>
<sequence length="590" mass="64358">MSAEGKAPRRRRLARAWRQANQPLYVPAHAPAAEAMADDVIVECGWGRLLPAQTWRDPARLADELLREAAGQRDIAFYVEKPQVVVAQAPQQLFLDPSDAFRLQLAGYRTGAPLRRGFALRRLRTRSDVAAINALYRARGMVAVDAARVWRARASRAITYALAEDKESGEIIGVAMGLDHVEAFADAQHGSSLWALAVAPQAAHPGVGEALVRYLAEHYQARGRAWMDVSVLHDNAHAIALYEKLGFQRVAVFAVKRRNAINEPLFTGDGSRLEGLNPYARLITDEAGRRGIAVEVIDAANGYFRLTLGGRSIVCRESLSELTSAIAMSRCQDKRVTLKLLGEAGLSVPRQIDGDADAPARAEFLRTHGAVVVKPVEGEQGKGISVDLRTEDEVDAAIARARQYCDRVIVERFCPGQDLRIVVIDFRVVAAAIRRPAEVVGDGRSTIRALIEKQSRRRAAATGGESRIPLDAETERCVRMAGHGLDDVPDAGERLQVRATANLHTGGTIHDVTADLHPALREAAERAARVLDIPVTGLDFLVPDVAGPDYVIIEANERPGLANHEPQPTAERFIDLLFPRSRVAGREAEG</sequence>
<dbReference type="AlphaFoldDB" id="A0A7X7LVF3"/>
<dbReference type="GO" id="GO:0046872">
    <property type="term" value="F:metal ion binding"/>
    <property type="evidence" value="ECO:0007669"/>
    <property type="project" value="InterPro"/>
</dbReference>
<dbReference type="Pfam" id="PF02955">
    <property type="entry name" value="GSH-S_ATP"/>
    <property type="match status" value="1"/>
</dbReference>
<keyword evidence="1" id="KW-0547">Nucleotide-binding</keyword>
<gene>
    <name evidence="4" type="primary">ngg</name>
    <name evidence="4" type="ORF">GX576_04225</name>
</gene>
<dbReference type="InterPro" id="IPR017534">
    <property type="entry name" value="GNAT-acetyltransferase"/>
</dbReference>
<dbReference type="InterPro" id="IPR004218">
    <property type="entry name" value="GSHS_ATP-bd"/>
</dbReference>
<dbReference type="NCBIfam" id="TIGR03103">
    <property type="entry name" value="trio_acet_GNAT"/>
    <property type="match status" value="1"/>
</dbReference>
<dbReference type="PROSITE" id="PS50975">
    <property type="entry name" value="ATP_GRASP"/>
    <property type="match status" value="1"/>
</dbReference>
<dbReference type="Pfam" id="PF00583">
    <property type="entry name" value="Acetyltransf_1"/>
    <property type="match status" value="1"/>
</dbReference>
<dbReference type="InterPro" id="IPR000182">
    <property type="entry name" value="GNAT_dom"/>
</dbReference>
<dbReference type="PANTHER" id="PTHR21621:SF0">
    <property type="entry name" value="BETA-CITRYLGLUTAMATE SYNTHASE B-RELATED"/>
    <property type="match status" value="1"/>
</dbReference>
<dbReference type="GO" id="GO:0004363">
    <property type="term" value="F:glutathione synthase activity"/>
    <property type="evidence" value="ECO:0007669"/>
    <property type="project" value="InterPro"/>
</dbReference>
<protein>
    <submittedName>
        <fullName evidence="4">N-acetylglutaminylglutamine synthetase</fullName>
    </submittedName>
</protein>
<evidence type="ECO:0000313" key="5">
    <source>
        <dbReference type="Proteomes" id="UP000536534"/>
    </source>
</evidence>
<dbReference type="Gene3D" id="3.30.1490.20">
    <property type="entry name" value="ATP-grasp fold, A domain"/>
    <property type="match status" value="1"/>
</dbReference>
<dbReference type="GO" id="GO:0016747">
    <property type="term" value="F:acyltransferase activity, transferring groups other than amino-acyl groups"/>
    <property type="evidence" value="ECO:0007669"/>
    <property type="project" value="InterPro"/>
</dbReference>
<comment type="caution">
    <text evidence="4">The sequence shown here is derived from an EMBL/GenBank/DDBJ whole genome shotgun (WGS) entry which is preliminary data.</text>
</comment>
<reference evidence="4 5" key="1">
    <citation type="journal article" date="2020" name="Biotechnol. Biofuels">
        <title>New insights from the biogas microbiome by comprehensive genome-resolved metagenomics of nearly 1600 species originating from multiple anaerobic digesters.</title>
        <authorList>
            <person name="Campanaro S."/>
            <person name="Treu L."/>
            <person name="Rodriguez-R L.M."/>
            <person name="Kovalovszki A."/>
            <person name="Ziels R.M."/>
            <person name="Maus I."/>
            <person name="Zhu X."/>
            <person name="Kougias P.G."/>
            <person name="Basile A."/>
            <person name="Luo G."/>
            <person name="Schluter A."/>
            <person name="Konstantinidis K.T."/>
            <person name="Angelidaki I."/>
        </authorList>
    </citation>
    <scope>NUCLEOTIDE SEQUENCE [LARGE SCALE GENOMIC DNA]</scope>
    <source>
        <strain evidence="4">AS06rmzACSIP_256</strain>
    </source>
</reference>
<dbReference type="InterPro" id="IPR013815">
    <property type="entry name" value="ATP_grasp_subdomain_1"/>
</dbReference>
<dbReference type="PANTHER" id="PTHR21621">
    <property type="entry name" value="RIBOSOMAL PROTEIN S6 MODIFICATION PROTEIN"/>
    <property type="match status" value="1"/>
</dbReference>
<organism evidence="4 5">
    <name type="scientific">Thauera phenolivorans</name>
    <dbReference type="NCBI Taxonomy" id="1792543"/>
    <lineage>
        <taxon>Bacteria</taxon>
        <taxon>Pseudomonadati</taxon>
        <taxon>Pseudomonadota</taxon>
        <taxon>Betaproteobacteria</taxon>
        <taxon>Rhodocyclales</taxon>
        <taxon>Zoogloeaceae</taxon>
        <taxon>Thauera</taxon>
    </lineage>
</organism>
<dbReference type="Proteomes" id="UP000536534">
    <property type="component" value="Unassembled WGS sequence"/>
</dbReference>
<name>A0A7X7LVF3_9RHOO</name>
<dbReference type="InterPro" id="IPR011761">
    <property type="entry name" value="ATP-grasp"/>
</dbReference>
<evidence type="ECO:0000313" key="4">
    <source>
        <dbReference type="EMBL" id="NLF53601.1"/>
    </source>
</evidence>
<dbReference type="EMBL" id="JAAYYV010000111">
    <property type="protein sequence ID" value="NLF53601.1"/>
    <property type="molecule type" value="Genomic_DNA"/>
</dbReference>
<evidence type="ECO:0000259" key="2">
    <source>
        <dbReference type="PROSITE" id="PS50975"/>
    </source>
</evidence>
<evidence type="ECO:0000259" key="3">
    <source>
        <dbReference type="PROSITE" id="PS51186"/>
    </source>
</evidence>
<dbReference type="PROSITE" id="PS51186">
    <property type="entry name" value="GNAT"/>
    <property type="match status" value="1"/>
</dbReference>
<evidence type="ECO:0000256" key="1">
    <source>
        <dbReference type="PROSITE-ProRule" id="PRU00409"/>
    </source>
</evidence>
<keyword evidence="1" id="KW-0067">ATP-binding</keyword>
<dbReference type="GO" id="GO:0009432">
    <property type="term" value="P:SOS response"/>
    <property type="evidence" value="ECO:0007669"/>
    <property type="project" value="TreeGrafter"/>
</dbReference>
<accession>A0A7X7LVF3</accession>
<dbReference type="Gene3D" id="3.40.630.30">
    <property type="match status" value="1"/>
</dbReference>
<dbReference type="GO" id="GO:0005737">
    <property type="term" value="C:cytoplasm"/>
    <property type="evidence" value="ECO:0007669"/>
    <property type="project" value="TreeGrafter"/>
</dbReference>
<proteinExistence type="predicted"/>
<dbReference type="InterPro" id="IPR016181">
    <property type="entry name" value="Acyl_CoA_acyltransferase"/>
</dbReference>
<feature type="domain" description="N-acetyltransferase" evidence="3">
    <location>
        <begin position="118"/>
        <end position="268"/>
    </location>
</feature>
<dbReference type="GO" id="GO:0018169">
    <property type="term" value="F:ribosomal S6-glutamic acid ligase activity"/>
    <property type="evidence" value="ECO:0007669"/>
    <property type="project" value="TreeGrafter"/>
</dbReference>
<dbReference type="GO" id="GO:0005524">
    <property type="term" value="F:ATP binding"/>
    <property type="evidence" value="ECO:0007669"/>
    <property type="project" value="UniProtKB-UniRule"/>
</dbReference>
<dbReference type="Gene3D" id="3.30.470.20">
    <property type="entry name" value="ATP-grasp fold, B domain"/>
    <property type="match status" value="2"/>
</dbReference>